<evidence type="ECO:0000313" key="7">
    <source>
        <dbReference type="EMBL" id="CUS44649.1"/>
    </source>
</evidence>
<feature type="transmembrane region" description="Helical" evidence="6">
    <location>
        <begin position="129"/>
        <end position="152"/>
    </location>
</feature>
<keyword evidence="5 6" id="KW-0472">Membrane</keyword>
<dbReference type="InterPro" id="IPR032808">
    <property type="entry name" value="DoxX"/>
</dbReference>
<dbReference type="EMBL" id="CZQE01000164">
    <property type="protein sequence ID" value="CUS44649.1"/>
    <property type="molecule type" value="Genomic_DNA"/>
</dbReference>
<evidence type="ECO:0000256" key="1">
    <source>
        <dbReference type="ARBA" id="ARBA00004651"/>
    </source>
</evidence>
<keyword evidence="3 6" id="KW-0812">Transmembrane</keyword>
<dbReference type="PANTHER" id="PTHR33452:SF1">
    <property type="entry name" value="INNER MEMBRANE PROTEIN YPHA-RELATED"/>
    <property type="match status" value="1"/>
</dbReference>
<reference evidence="7" key="1">
    <citation type="submission" date="2015-10" db="EMBL/GenBank/DDBJ databases">
        <authorList>
            <person name="Gilbert D.G."/>
        </authorList>
    </citation>
    <scope>NUCLEOTIDE SEQUENCE</scope>
</reference>
<dbReference type="AlphaFoldDB" id="A0A160TMG1"/>
<dbReference type="GO" id="GO:0005886">
    <property type="term" value="C:plasma membrane"/>
    <property type="evidence" value="ECO:0007669"/>
    <property type="project" value="UniProtKB-SubCell"/>
</dbReference>
<evidence type="ECO:0000256" key="2">
    <source>
        <dbReference type="ARBA" id="ARBA00022475"/>
    </source>
</evidence>
<organism evidence="7">
    <name type="scientific">hydrothermal vent metagenome</name>
    <dbReference type="NCBI Taxonomy" id="652676"/>
    <lineage>
        <taxon>unclassified sequences</taxon>
        <taxon>metagenomes</taxon>
        <taxon>ecological metagenomes</taxon>
    </lineage>
</organism>
<evidence type="ECO:0000256" key="3">
    <source>
        <dbReference type="ARBA" id="ARBA00022692"/>
    </source>
</evidence>
<comment type="subcellular location">
    <subcellularLocation>
        <location evidence="1">Cell membrane</location>
        <topology evidence="1">Multi-pass membrane protein</topology>
    </subcellularLocation>
</comment>
<evidence type="ECO:0000256" key="4">
    <source>
        <dbReference type="ARBA" id="ARBA00022989"/>
    </source>
</evidence>
<accession>A0A160TMG1</accession>
<dbReference type="Pfam" id="PF07681">
    <property type="entry name" value="DoxX"/>
    <property type="match status" value="1"/>
</dbReference>
<protein>
    <submittedName>
        <fullName evidence="7">Putative membrane protein</fullName>
    </submittedName>
</protein>
<evidence type="ECO:0000256" key="5">
    <source>
        <dbReference type="ARBA" id="ARBA00023136"/>
    </source>
</evidence>
<dbReference type="PANTHER" id="PTHR33452">
    <property type="entry name" value="OXIDOREDUCTASE CATD-RELATED"/>
    <property type="match status" value="1"/>
</dbReference>
<feature type="transmembrane region" description="Helical" evidence="6">
    <location>
        <begin position="100"/>
        <end position="117"/>
    </location>
</feature>
<evidence type="ECO:0000256" key="6">
    <source>
        <dbReference type="SAM" id="Phobius"/>
    </source>
</evidence>
<proteinExistence type="predicted"/>
<keyword evidence="4 6" id="KW-1133">Transmembrane helix</keyword>
<gene>
    <name evidence="7" type="ORF">MGWOODY_Smn2953</name>
</gene>
<keyword evidence="2" id="KW-1003">Cell membrane</keyword>
<feature type="transmembrane region" description="Helical" evidence="6">
    <location>
        <begin position="34"/>
        <end position="53"/>
    </location>
</feature>
<sequence>MVVVPPRKDYPMSNTATAPASIEVGLSARSIGPAALPLVGRILIAAIFLLSGISKITAPAMMIGYIQSVGLPFPTLALIIAILIEVGGGIALILGYRTRLVAAVMAAFSIATALAFHNNLADQNQFIHFFKNVAMAGGLLQVVAFGAGRFSLDARR</sequence>
<name>A0A160TMG1_9ZZZZ</name>
<feature type="transmembrane region" description="Helical" evidence="6">
    <location>
        <begin position="73"/>
        <end position="93"/>
    </location>
</feature>
<dbReference type="InterPro" id="IPR051907">
    <property type="entry name" value="DoxX-like_oxidoreductase"/>
</dbReference>